<evidence type="ECO:0000313" key="2">
    <source>
        <dbReference type="Proteomes" id="UP000195985"/>
    </source>
</evidence>
<dbReference type="STRING" id="43064.SAMN04488086_12818"/>
<accession>A0A1W1IDF1</accession>
<proteinExistence type="predicted"/>
<dbReference type="Proteomes" id="UP000195985">
    <property type="component" value="Unassembled WGS sequence"/>
</dbReference>
<organism evidence="1 2">
    <name type="scientific">Trichococcus pasteurii</name>
    <dbReference type="NCBI Taxonomy" id="43064"/>
    <lineage>
        <taxon>Bacteria</taxon>
        <taxon>Bacillati</taxon>
        <taxon>Bacillota</taxon>
        <taxon>Bacilli</taxon>
        <taxon>Lactobacillales</taxon>
        <taxon>Carnobacteriaceae</taxon>
        <taxon>Trichococcus</taxon>
    </lineage>
</organism>
<evidence type="ECO:0000313" key="1">
    <source>
        <dbReference type="EMBL" id="SLM51025.1"/>
    </source>
</evidence>
<dbReference type="EMBL" id="FWEY01000002">
    <property type="protein sequence ID" value="SLM51025.1"/>
    <property type="molecule type" value="Genomic_DNA"/>
</dbReference>
<name>A0A1W1IDF1_9LACT</name>
<keyword evidence="2" id="KW-1185">Reference proteome</keyword>
<protein>
    <submittedName>
        <fullName evidence="1">Uncharacterized protein</fullName>
    </submittedName>
</protein>
<sequence>MKIMENIYMFELMKIELYFAIRCREQDNRILLKNVIEFFVKC</sequence>
<reference evidence="2" key="1">
    <citation type="submission" date="2016-04" db="EMBL/GenBank/DDBJ databases">
        <authorList>
            <person name="Strepis N."/>
        </authorList>
    </citation>
    <scope>NUCLEOTIDE SEQUENCE [LARGE SCALE GENOMIC DNA]</scope>
</reference>
<dbReference type="AlphaFoldDB" id="A0A1W1IDF1"/>
<gene>
    <name evidence="1" type="ORF">TPAS_700</name>
</gene>